<evidence type="ECO:0000313" key="3">
    <source>
        <dbReference type="Proteomes" id="UP000034581"/>
    </source>
</evidence>
<organism evidence="2 3">
    <name type="scientific">candidate division CPR3 bacterium GW2011_GWF2_35_18</name>
    <dbReference type="NCBI Taxonomy" id="1618350"/>
    <lineage>
        <taxon>Bacteria</taxon>
        <taxon>Bacteria division CPR3</taxon>
    </lineage>
</organism>
<evidence type="ECO:0000256" key="1">
    <source>
        <dbReference type="SAM" id="Phobius"/>
    </source>
</evidence>
<feature type="transmembrane region" description="Helical" evidence="1">
    <location>
        <begin position="58"/>
        <end position="78"/>
    </location>
</feature>
<keyword evidence="1" id="KW-0812">Transmembrane</keyword>
<dbReference type="EMBL" id="LBQB01000007">
    <property type="protein sequence ID" value="KKP69393.1"/>
    <property type="molecule type" value="Genomic_DNA"/>
</dbReference>
<gene>
    <name evidence="2" type="ORF">UR67_C0007G0098</name>
</gene>
<protein>
    <submittedName>
        <fullName evidence="2">Uncharacterized protein</fullName>
    </submittedName>
</protein>
<feature type="transmembrane region" description="Helical" evidence="1">
    <location>
        <begin position="6"/>
        <end position="23"/>
    </location>
</feature>
<feature type="transmembrane region" description="Helical" evidence="1">
    <location>
        <begin position="35"/>
        <end position="52"/>
    </location>
</feature>
<keyword evidence="1" id="KW-0472">Membrane</keyword>
<evidence type="ECO:0000313" key="2">
    <source>
        <dbReference type="EMBL" id="KKP69393.1"/>
    </source>
</evidence>
<reference evidence="2 3" key="1">
    <citation type="journal article" date="2015" name="Nature">
        <title>rRNA introns, odd ribosomes, and small enigmatic genomes across a large radiation of phyla.</title>
        <authorList>
            <person name="Brown C.T."/>
            <person name="Hug L.A."/>
            <person name="Thomas B.C."/>
            <person name="Sharon I."/>
            <person name="Castelle C.J."/>
            <person name="Singh A."/>
            <person name="Wilkins M.J."/>
            <person name="Williams K.H."/>
            <person name="Banfield J.F."/>
        </authorList>
    </citation>
    <scope>NUCLEOTIDE SEQUENCE [LARGE SCALE GENOMIC DNA]</scope>
</reference>
<proteinExistence type="predicted"/>
<dbReference type="STRING" id="1618350.UR67_C0007G0098"/>
<feature type="transmembrane region" description="Helical" evidence="1">
    <location>
        <begin position="90"/>
        <end position="107"/>
    </location>
</feature>
<feature type="transmembrane region" description="Helical" evidence="1">
    <location>
        <begin position="167"/>
        <end position="186"/>
    </location>
</feature>
<sequence>MISPNFIFLGVFLQLIGGFSYIRDTLKGKIKPNKVSWLLWSIVPFIAFVAEIQQGVGILSLATFILGFVPLLVFIASFFNKKAEWKIQKLDIICGILSFMGLILWLITDIGNFAILFSIMADLLAGIPTVVKSYTNPESENDVVYLFGFINAGIALLTISLWNFEHFAYPIYLLIVNIILVTLIRFKIGKKLSFKFH</sequence>
<name>A0A0G0BIY1_UNCC3</name>
<keyword evidence="1" id="KW-1133">Transmembrane helix</keyword>
<dbReference type="AlphaFoldDB" id="A0A0G0BIY1"/>
<feature type="transmembrane region" description="Helical" evidence="1">
    <location>
        <begin position="143"/>
        <end position="161"/>
    </location>
</feature>
<comment type="caution">
    <text evidence="2">The sequence shown here is derived from an EMBL/GenBank/DDBJ whole genome shotgun (WGS) entry which is preliminary data.</text>
</comment>
<feature type="transmembrane region" description="Helical" evidence="1">
    <location>
        <begin position="113"/>
        <end position="131"/>
    </location>
</feature>
<accession>A0A0G0BIY1</accession>
<dbReference type="Proteomes" id="UP000034581">
    <property type="component" value="Unassembled WGS sequence"/>
</dbReference>